<keyword evidence="1" id="KW-0637">Prenyltransferase</keyword>
<evidence type="ECO:0000256" key="3">
    <source>
        <dbReference type="ARBA" id="ARBA00022643"/>
    </source>
</evidence>
<keyword evidence="4" id="KW-0808">Transferase</keyword>
<evidence type="ECO:0000256" key="2">
    <source>
        <dbReference type="ARBA" id="ARBA00022630"/>
    </source>
</evidence>
<dbReference type="AlphaFoldDB" id="A0A381XZ10"/>
<feature type="domain" description="Flavoprotein" evidence="5">
    <location>
        <begin position="1"/>
        <end position="157"/>
    </location>
</feature>
<protein>
    <recommendedName>
        <fullName evidence="5">Flavoprotein domain-containing protein</fullName>
    </recommendedName>
</protein>
<keyword evidence="2" id="KW-0285">Flavoprotein</keyword>
<name>A0A381XZ10_9ZZZZ</name>
<dbReference type="HAMAP" id="MF_01984">
    <property type="entry name" value="ubiX_pad"/>
    <property type="match status" value="1"/>
</dbReference>
<organism evidence="6">
    <name type="scientific">marine metagenome</name>
    <dbReference type="NCBI Taxonomy" id="408172"/>
    <lineage>
        <taxon>unclassified sequences</taxon>
        <taxon>metagenomes</taxon>
        <taxon>ecological metagenomes</taxon>
    </lineage>
</organism>
<sequence length="187" mass="19541">MTGASGVAYGIRALELLAAEPNVETHLVVTAAARITVGLETSRSMDEVEALADVVHPIRDISAGPASGSFPTSGMLIAPCSIRALSAIAHSYSADLLTRAADVTLKERRPLVLMVRETPLHLGHLRLMATVTEIGGVIFPPVPAFYEQPVDLAALVTGTTARALAQLGMEVPELGRWEGPGDSPTPG</sequence>
<keyword evidence="3" id="KW-0288">FMN</keyword>
<dbReference type="SUPFAM" id="SSF52507">
    <property type="entry name" value="Homo-oligomeric flavin-containing Cys decarboxylases, HFCD"/>
    <property type="match status" value="1"/>
</dbReference>
<evidence type="ECO:0000259" key="5">
    <source>
        <dbReference type="Pfam" id="PF02441"/>
    </source>
</evidence>
<evidence type="ECO:0000256" key="1">
    <source>
        <dbReference type="ARBA" id="ARBA00022602"/>
    </source>
</evidence>
<gene>
    <name evidence="6" type="ORF">METZ01_LOCUS122842</name>
</gene>
<dbReference type="EMBL" id="UINC01016893">
    <property type="protein sequence ID" value="SVA69988.1"/>
    <property type="molecule type" value="Genomic_DNA"/>
</dbReference>
<dbReference type="GO" id="GO:0004659">
    <property type="term" value="F:prenyltransferase activity"/>
    <property type="evidence" value="ECO:0007669"/>
    <property type="project" value="UniProtKB-KW"/>
</dbReference>
<dbReference type="InterPro" id="IPR036551">
    <property type="entry name" value="Flavin_trans-like"/>
</dbReference>
<evidence type="ECO:0000313" key="6">
    <source>
        <dbReference type="EMBL" id="SVA69988.1"/>
    </source>
</evidence>
<proteinExistence type="inferred from homology"/>
<dbReference type="Gene3D" id="3.40.50.1950">
    <property type="entry name" value="Flavin prenyltransferase-like"/>
    <property type="match status" value="1"/>
</dbReference>
<dbReference type="NCBIfam" id="NF004685">
    <property type="entry name" value="PRK06029.1"/>
    <property type="match status" value="1"/>
</dbReference>
<evidence type="ECO:0000256" key="4">
    <source>
        <dbReference type="ARBA" id="ARBA00022679"/>
    </source>
</evidence>
<dbReference type="NCBIfam" id="TIGR00421">
    <property type="entry name" value="ubiX_pad"/>
    <property type="match status" value="1"/>
</dbReference>
<dbReference type="InterPro" id="IPR004507">
    <property type="entry name" value="UbiX-like"/>
</dbReference>
<dbReference type="InterPro" id="IPR003382">
    <property type="entry name" value="Flavoprotein"/>
</dbReference>
<accession>A0A381XZ10</accession>
<dbReference type="Pfam" id="PF02441">
    <property type="entry name" value="Flavoprotein"/>
    <property type="match status" value="1"/>
</dbReference>
<reference evidence="6" key="1">
    <citation type="submission" date="2018-05" db="EMBL/GenBank/DDBJ databases">
        <authorList>
            <person name="Lanie J.A."/>
            <person name="Ng W.-L."/>
            <person name="Kazmierczak K.M."/>
            <person name="Andrzejewski T.M."/>
            <person name="Davidsen T.M."/>
            <person name="Wayne K.J."/>
            <person name="Tettelin H."/>
            <person name="Glass J.I."/>
            <person name="Rusch D."/>
            <person name="Podicherti R."/>
            <person name="Tsui H.-C.T."/>
            <person name="Winkler M.E."/>
        </authorList>
    </citation>
    <scope>NUCLEOTIDE SEQUENCE</scope>
</reference>